<organism evidence="2 3">
    <name type="scientific">Popillia japonica</name>
    <name type="common">Japanese beetle</name>
    <dbReference type="NCBI Taxonomy" id="7064"/>
    <lineage>
        <taxon>Eukaryota</taxon>
        <taxon>Metazoa</taxon>
        <taxon>Ecdysozoa</taxon>
        <taxon>Arthropoda</taxon>
        <taxon>Hexapoda</taxon>
        <taxon>Insecta</taxon>
        <taxon>Pterygota</taxon>
        <taxon>Neoptera</taxon>
        <taxon>Endopterygota</taxon>
        <taxon>Coleoptera</taxon>
        <taxon>Polyphaga</taxon>
        <taxon>Scarabaeiformia</taxon>
        <taxon>Scarabaeidae</taxon>
        <taxon>Rutelinae</taxon>
        <taxon>Popillia</taxon>
    </lineage>
</organism>
<proteinExistence type="predicted"/>
<evidence type="ECO:0000313" key="2">
    <source>
        <dbReference type="EMBL" id="KAK9694446.1"/>
    </source>
</evidence>
<dbReference type="AlphaFoldDB" id="A0AAW1IWD9"/>
<reference evidence="2 3" key="1">
    <citation type="journal article" date="2024" name="BMC Genomics">
        <title>De novo assembly and annotation of Popillia japonica's genome with initial clues to its potential as an invasive pest.</title>
        <authorList>
            <person name="Cucini C."/>
            <person name="Boschi S."/>
            <person name="Funari R."/>
            <person name="Cardaioli E."/>
            <person name="Iannotti N."/>
            <person name="Marturano G."/>
            <person name="Paoli F."/>
            <person name="Bruttini M."/>
            <person name="Carapelli A."/>
            <person name="Frati F."/>
            <person name="Nardi F."/>
        </authorList>
    </citation>
    <scope>NUCLEOTIDE SEQUENCE [LARGE SCALE GENOMIC DNA]</scope>
    <source>
        <strain evidence="2">DMR45628</strain>
    </source>
</reference>
<comment type="caution">
    <text evidence="2">The sequence shown here is derived from an EMBL/GenBank/DDBJ whole genome shotgun (WGS) entry which is preliminary data.</text>
</comment>
<protein>
    <submittedName>
        <fullName evidence="2">Uncharacterized protein</fullName>
    </submittedName>
</protein>
<dbReference type="Proteomes" id="UP001458880">
    <property type="component" value="Unassembled WGS sequence"/>
</dbReference>
<feature type="region of interest" description="Disordered" evidence="1">
    <location>
        <begin position="101"/>
        <end position="120"/>
    </location>
</feature>
<sequence>MELLDNKHVQSLGGHLAKLIKGLAELHTKTLELLAGPPLFPVEVDLSNSAFQYKSTTPVVPADTEEDEQEIENGIEVRENQILPLIEDLPSPSIDCSIEDTTEDQPLIPGLENTRNEPDYSTMDNMTLLSTLSLQDNTNCNDSINLISNLDS</sequence>
<dbReference type="EMBL" id="JASPKY010000512">
    <property type="protein sequence ID" value="KAK9694446.1"/>
    <property type="molecule type" value="Genomic_DNA"/>
</dbReference>
<evidence type="ECO:0000256" key="1">
    <source>
        <dbReference type="SAM" id="MobiDB-lite"/>
    </source>
</evidence>
<name>A0AAW1IWD9_POPJA</name>
<evidence type="ECO:0000313" key="3">
    <source>
        <dbReference type="Proteomes" id="UP001458880"/>
    </source>
</evidence>
<accession>A0AAW1IWD9</accession>
<gene>
    <name evidence="2" type="ORF">QE152_g33538</name>
</gene>
<keyword evidence="3" id="KW-1185">Reference proteome</keyword>